<evidence type="ECO:0000313" key="2">
    <source>
        <dbReference type="Proteomes" id="UP000236370"/>
    </source>
</evidence>
<dbReference type="AlphaFoldDB" id="A0A2J8J5A6"/>
<gene>
    <name evidence="1" type="ORF">CK820_G0050629</name>
</gene>
<dbReference type="EMBL" id="NBAG03000518">
    <property type="protein sequence ID" value="PNI17954.1"/>
    <property type="molecule type" value="Genomic_DNA"/>
</dbReference>
<sequence length="50" mass="5655">HLRVFRSGRPRRLRVLRINRTSVALRLAGTGRFVAKTPGHPGSWEMNCLG</sequence>
<organism evidence="1 2">
    <name type="scientific">Pan troglodytes</name>
    <name type="common">Chimpanzee</name>
    <dbReference type="NCBI Taxonomy" id="9598"/>
    <lineage>
        <taxon>Eukaryota</taxon>
        <taxon>Metazoa</taxon>
        <taxon>Chordata</taxon>
        <taxon>Craniata</taxon>
        <taxon>Vertebrata</taxon>
        <taxon>Euteleostomi</taxon>
        <taxon>Mammalia</taxon>
        <taxon>Eutheria</taxon>
        <taxon>Euarchontoglires</taxon>
        <taxon>Primates</taxon>
        <taxon>Haplorrhini</taxon>
        <taxon>Catarrhini</taxon>
        <taxon>Hominidae</taxon>
        <taxon>Pan</taxon>
    </lineage>
</organism>
<reference evidence="1 2" key="1">
    <citation type="submission" date="2017-12" db="EMBL/GenBank/DDBJ databases">
        <title>High-resolution comparative analysis of great ape genomes.</title>
        <authorList>
            <person name="Pollen A."/>
            <person name="Hastie A."/>
            <person name="Hormozdiari F."/>
            <person name="Dougherty M."/>
            <person name="Liu R."/>
            <person name="Chaisson M."/>
            <person name="Hoppe E."/>
            <person name="Hill C."/>
            <person name="Pang A."/>
            <person name="Hillier L."/>
            <person name="Baker C."/>
            <person name="Armstrong J."/>
            <person name="Shendure J."/>
            <person name="Paten B."/>
            <person name="Wilson R."/>
            <person name="Chao H."/>
            <person name="Schneider V."/>
            <person name="Ventura M."/>
            <person name="Kronenberg Z."/>
            <person name="Murali S."/>
            <person name="Gordon D."/>
            <person name="Cantsilieris S."/>
            <person name="Munson K."/>
            <person name="Nelson B."/>
            <person name="Raja A."/>
            <person name="Underwood J."/>
            <person name="Diekhans M."/>
            <person name="Fiddes I."/>
            <person name="Haussler D."/>
            <person name="Eichler E."/>
        </authorList>
    </citation>
    <scope>NUCLEOTIDE SEQUENCE [LARGE SCALE GENOMIC DNA]</scope>
    <source>
        <strain evidence="1">Yerkes chimp pedigree #C0471</strain>
    </source>
</reference>
<evidence type="ECO:0000313" key="1">
    <source>
        <dbReference type="EMBL" id="PNI17954.1"/>
    </source>
</evidence>
<dbReference type="Proteomes" id="UP000236370">
    <property type="component" value="Unassembled WGS sequence"/>
</dbReference>
<protein>
    <submittedName>
        <fullName evidence="1">ZNF267 isoform 3</fullName>
    </submittedName>
</protein>
<name>A0A2J8J5A6_PANTR</name>
<comment type="caution">
    <text evidence="1">The sequence shown here is derived from an EMBL/GenBank/DDBJ whole genome shotgun (WGS) entry which is preliminary data.</text>
</comment>
<proteinExistence type="predicted"/>
<feature type="non-terminal residue" evidence="1">
    <location>
        <position position="1"/>
    </location>
</feature>
<accession>A0A2J8J5A6</accession>